<protein>
    <submittedName>
        <fullName evidence="2">p25-alpha family protein, related</fullName>
    </submittedName>
</protein>
<dbReference type="Gene3D" id="1.10.238.10">
    <property type="entry name" value="EF-hand"/>
    <property type="match status" value="1"/>
</dbReference>
<evidence type="ECO:0000313" key="2">
    <source>
        <dbReference type="EMBL" id="CBZ53276.1"/>
    </source>
</evidence>
<dbReference type="PANTHER" id="PTHR12932">
    <property type="entry name" value="P25 ALPHA-RELATED"/>
    <property type="match status" value="1"/>
</dbReference>
<dbReference type="InterPro" id="IPR011992">
    <property type="entry name" value="EF-hand-dom_pair"/>
</dbReference>
<dbReference type="Proteomes" id="UP000007494">
    <property type="component" value="Chromosome VIII"/>
</dbReference>
<dbReference type="GO" id="GO:0015631">
    <property type="term" value="F:tubulin binding"/>
    <property type="evidence" value="ECO:0007669"/>
    <property type="project" value="InterPro"/>
</dbReference>
<dbReference type="EMBL" id="LN714483">
    <property type="protein sequence ID" value="CEL67262.1"/>
    <property type="molecule type" value="Genomic_DNA"/>
</dbReference>
<sequence length="169" mass="18084">MSLASVFQSYTQGKGDMDSRTLVKLCKETGMIDKQTTATDIDLIFTKCKARGAKRLTADDFEKVVEEIAARKKKPVDEIIQQLCSSAGPSFSGTKTDAVRFYDDKTTFTGVHAHGGPSTVDTPSTKFNSGFGEAGSLGASGATAQITLADICDRSTPDIRGVNKNFQKS</sequence>
<evidence type="ECO:0000256" key="1">
    <source>
        <dbReference type="ARBA" id="ARBA00010994"/>
    </source>
</evidence>
<comment type="similarity">
    <text evidence="1">Belongs to the TPPP family.</text>
</comment>
<dbReference type="InParanoid" id="F0VHR5"/>
<dbReference type="RefSeq" id="XP_003883308.1">
    <property type="nucleotide sequence ID" value="XM_003883259.1"/>
</dbReference>
<dbReference type="GO" id="GO:0001578">
    <property type="term" value="P:microtubule bundle formation"/>
    <property type="evidence" value="ECO:0007669"/>
    <property type="project" value="TreeGrafter"/>
</dbReference>
<dbReference type="GO" id="GO:0005874">
    <property type="term" value="C:microtubule"/>
    <property type="evidence" value="ECO:0007669"/>
    <property type="project" value="TreeGrafter"/>
</dbReference>
<gene>
    <name evidence="3" type="ORF">BN1204_030630</name>
    <name evidence="2" type="ORF">NCLIV_030630</name>
</gene>
<name>F0VHR5_NEOCL</name>
<reference evidence="2" key="2">
    <citation type="submission" date="2011-03" db="EMBL/GenBank/DDBJ databases">
        <title>Comparative genomics and transcriptomics of Neospora caninum and Toxoplasma gondii.</title>
        <authorList>
            <person name="Reid A.J."/>
            <person name="Sohal A."/>
            <person name="Harris D."/>
            <person name="Quail M."/>
            <person name="Sanders M."/>
            <person name="Berriman M."/>
            <person name="Wastling J.M."/>
            <person name="Pain A."/>
        </authorList>
    </citation>
    <scope>NUCLEOTIDE SEQUENCE</scope>
    <source>
        <strain evidence="2">Liverpool</strain>
    </source>
</reference>
<dbReference type="AlphaFoldDB" id="F0VHR5"/>
<dbReference type="eggNOG" id="ENOG502S930">
    <property type="taxonomic scope" value="Eukaryota"/>
</dbReference>
<dbReference type="GeneID" id="13443636"/>
<dbReference type="InterPro" id="IPR008907">
    <property type="entry name" value="TPP/p25"/>
</dbReference>
<dbReference type="PANTHER" id="PTHR12932:SF9">
    <property type="entry name" value="TUBULIN POLYMERIZATION-PROMOTING PROTEIN HOMOLOG"/>
    <property type="match status" value="1"/>
</dbReference>
<evidence type="ECO:0000313" key="4">
    <source>
        <dbReference type="Proteomes" id="UP000007494"/>
    </source>
</evidence>
<dbReference type="OrthoDB" id="548799at2759"/>
<dbReference type="EMBL" id="FR823390">
    <property type="protein sequence ID" value="CBZ53276.1"/>
    <property type="molecule type" value="Genomic_DNA"/>
</dbReference>
<accession>F0VHR5</accession>
<reference evidence="4" key="3">
    <citation type="journal article" date="2012" name="PLoS Pathog.">
        <title>Comparative genomics of the apicomplexan parasites Toxoplasma gondii and Neospora caninum: Coccidia differing in host range and transmission strategy.</title>
        <authorList>
            <person name="Reid A.J."/>
            <person name="Vermont S.J."/>
            <person name="Cotton J.A."/>
            <person name="Harris D."/>
            <person name="Hill-Cawthorne G.A."/>
            <person name="Konen-Waisman S."/>
            <person name="Latham S.M."/>
            <person name="Mourier T."/>
            <person name="Norton R."/>
            <person name="Quail M.A."/>
            <person name="Sanders M."/>
            <person name="Shanmugam D."/>
            <person name="Sohal A."/>
            <person name="Wasmuth J.D."/>
            <person name="Brunk B."/>
            <person name="Grigg M.E."/>
            <person name="Howard J.C."/>
            <person name="Parkinson J."/>
            <person name="Roos D.S."/>
            <person name="Trees A.J."/>
            <person name="Berriman M."/>
            <person name="Pain A."/>
            <person name="Wastling J.M."/>
        </authorList>
    </citation>
    <scope>NUCLEOTIDE SEQUENCE [LARGE SCALE GENOMIC DNA]</scope>
    <source>
        <strain evidence="4">Liverpool</strain>
    </source>
</reference>
<dbReference type="GO" id="GO:0032273">
    <property type="term" value="P:positive regulation of protein polymerization"/>
    <property type="evidence" value="ECO:0007669"/>
    <property type="project" value="TreeGrafter"/>
</dbReference>
<dbReference type="Pfam" id="PF05517">
    <property type="entry name" value="p25-alpha"/>
    <property type="match status" value="1"/>
</dbReference>
<organism evidence="2 4">
    <name type="scientific">Neospora caninum (strain Liverpool)</name>
    <dbReference type="NCBI Taxonomy" id="572307"/>
    <lineage>
        <taxon>Eukaryota</taxon>
        <taxon>Sar</taxon>
        <taxon>Alveolata</taxon>
        <taxon>Apicomplexa</taxon>
        <taxon>Conoidasida</taxon>
        <taxon>Coccidia</taxon>
        <taxon>Eucoccidiorida</taxon>
        <taxon>Eimeriorina</taxon>
        <taxon>Sarcocystidae</taxon>
        <taxon>Neospora</taxon>
    </lineage>
</organism>
<dbReference type="SUPFAM" id="SSF47473">
    <property type="entry name" value="EF-hand"/>
    <property type="match status" value="1"/>
</dbReference>
<dbReference type="OMA" id="MAKDCEI"/>
<dbReference type="VEuPathDB" id="ToxoDB:NCLIV_030630"/>
<dbReference type="GO" id="GO:0046785">
    <property type="term" value="P:microtubule polymerization"/>
    <property type="evidence" value="ECO:0007669"/>
    <property type="project" value="InterPro"/>
</dbReference>
<evidence type="ECO:0000313" key="3">
    <source>
        <dbReference type="EMBL" id="CEL67262.1"/>
    </source>
</evidence>
<reference evidence="3" key="4">
    <citation type="journal article" date="2015" name="PLoS ONE">
        <title>Comprehensive Evaluation of Toxoplasma gondii VEG and Neospora caninum LIV Genomes with Tachyzoite Stage Transcriptome and Proteome Defines Novel Transcript Features.</title>
        <authorList>
            <person name="Ramaprasad A."/>
            <person name="Mourier T."/>
            <person name="Naeem R."/>
            <person name="Malas T.B."/>
            <person name="Moussa E."/>
            <person name="Panigrahi A."/>
            <person name="Vermont S.J."/>
            <person name="Otto T.D."/>
            <person name="Wastling J."/>
            <person name="Pain A."/>
        </authorList>
    </citation>
    <scope>NUCLEOTIDE SEQUENCE</scope>
    <source>
        <strain evidence="3">Liverpool</strain>
    </source>
</reference>
<keyword evidence="4" id="KW-1185">Reference proteome</keyword>
<proteinExistence type="inferred from homology"/>
<reference evidence="2" key="1">
    <citation type="submission" date="2011-02" db="EMBL/GenBank/DDBJ databases">
        <authorList>
            <person name="Aslett M."/>
        </authorList>
    </citation>
    <scope>NUCLEOTIDE SEQUENCE</scope>
    <source>
        <strain evidence="2">Liverpool</strain>
    </source>
</reference>